<proteinExistence type="predicted"/>
<accession>A0A0L8G2A8</accession>
<sequence>MTICYMSLDESISQQYHITIRWGYYNSTHLMQSFDVEIYAPMKAAWRKVLTEWKMGDGKFYTTQPKIHFPKLLFTLLGKIEYKKEYAVNGFRTCFYSINRHKVLSKISKPESSSHLVSQIVFEHLTPLRRASTKNLRRLGKSISMDDVTPGPSDFQPQRKRNPKRKLPIDLDDNSFEGPDDLVFIPSSEDEAESEATIPEESQENSERTTGTSETSIGKLVKGSYVIVRFLGKKAPYHYIGKLLHEDAQDSWTIQHYRCCFEESDSYLSLNEPQNPNLLSTDKEAIDTILAKPLFVTERLRFNKDALVK</sequence>
<feature type="compositionally biased region" description="Acidic residues" evidence="1">
    <location>
        <begin position="170"/>
        <end position="180"/>
    </location>
</feature>
<dbReference type="EMBL" id="KQ424353">
    <property type="protein sequence ID" value="KOF71141.1"/>
    <property type="molecule type" value="Genomic_DNA"/>
</dbReference>
<gene>
    <name evidence="2" type="ORF">OCBIM_22001546mg</name>
</gene>
<evidence type="ECO:0000256" key="1">
    <source>
        <dbReference type="SAM" id="MobiDB-lite"/>
    </source>
</evidence>
<reference evidence="2" key="1">
    <citation type="submission" date="2015-07" db="EMBL/GenBank/DDBJ databases">
        <title>MeaNS - Measles Nucleotide Surveillance Program.</title>
        <authorList>
            <person name="Tran T."/>
            <person name="Druce J."/>
        </authorList>
    </citation>
    <scope>NUCLEOTIDE SEQUENCE</scope>
    <source>
        <strain evidence="2">UCB-OBI-ISO-001</strain>
        <tissue evidence="2">Gonad</tissue>
    </source>
</reference>
<protein>
    <submittedName>
        <fullName evidence="2">Uncharacterized protein</fullName>
    </submittedName>
</protein>
<evidence type="ECO:0000313" key="2">
    <source>
        <dbReference type="EMBL" id="KOF71141.1"/>
    </source>
</evidence>
<organism evidence="2">
    <name type="scientific">Octopus bimaculoides</name>
    <name type="common">California two-spotted octopus</name>
    <dbReference type="NCBI Taxonomy" id="37653"/>
    <lineage>
        <taxon>Eukaryota</taxon>
        <taxon>Metazoa</taxon>
        <taxon>Spiralia</taxon>
        <taxon>Lophotrochozoa</taxon>
        <taxon>Mollusca</taxon>
        <taxon>Cephalopoda</taxon>
        <taxon>Coleoidea</taxon>
        <taxon>Octopodiformes</taxon>
        <taxon>Octopoda</taxon>
        <taxon>Incirrata</taxon>
        <taxon>Octopodidae</taxon>
        <taxon>Octopus</taxon>
    </lineage>
</organism>
<name>A0A0L8G2A8_OCTBM</name>
<feature type="region of interest" description="Disordered" evidence="1">
    <location>
        <begin position="141"/>
        <end position="215"/>
    </location>
</feature>
<dbReference type="AlphaFoldDB" id="A0A0L8G2A8"/>